<keyword evidence="3" id="KW-1185">Reference proteome</keyword>
<evidence type="ECO:0000256" key="1">
    <source>
        <dbReference type="SAM" id="Coils"/>
    </source>
</evidence>
<proteinExistence type="predicted"/>
<feature type="coiled-coil region" evidence="1">
    <location>
        <begin position="32"/>
        <end position="95"/>
    </location>
</feature>
<keyword evidence="1" id="KW-0175">Coiled coil</keyword>
<dbReference type="EMBL" id="CCYA01000162">
    <property type="protein sequence ID" value="CEH12556.1"/>
    <property type="molecule type" value="Genomic_DNA"/>
</dbReference>
<organism evidence="2 3">
    <name type="scientific">Ceraceosorus bombacis</name>
    <dbReference type="NCBI Taxonomy" id="401625"/>
    <lineage>
        <taxon>Eukaryota</taxon>
        <taxon>Fungi</taxon>
        <taxon>Dikarya</taxon>
        <taxon>Basidiomycota</taxon>
        <taxon>Ustilaginomycotina</taxon>
        <taxon>Exobasidiomycetes</taxon>
        <taxon>Ceraceosorales</taxon>
        <taxon>Ceraceosoraceae</taxon>
        <taxon>Ceraceosorus</taxon>
    </lineage>
</organism>
<reference evidence="3" key="1">
    <citation type="submission" date="2014-09" db="EMBL/GenBank/DDBJ databases">
        <authorList>
            <person name="Sharma Rahul"/>
            <person name="Thines Marco"/>
        </authorList>
    </citation>
    <scope>NUCLEOTIDE SEQUENCE [LARGE SCALE GENOMIC DNA]</scope>
</reference>
<evidence type="ECO:0000313" key="2">
    <source>
        <dbReference type="EMBL" id="CEH12556.1"/>
    </source>
</evidence>
<evidence type="ECO:0000313" key="3">
    <source>
        <dbReference type="Proteomes" id="UP000054845"/>
    </source>
</evidence>
<name>A0A0P1BAA8_9BASI</name>
<dbReference type="Proteomes" id="UP000054845">
    <property type="component" value="Unassembled WGS sequence"/>
</dbReference>
<dbReference type="AlphaFoldDB" id="A0A0P1BAA8"/>
<dbReference type="OrthoDB" id="10454198at2759"/>
<accession>A0A0P1BAA8</accession>
<sequence>MGEKLALWEDKGQLAVQNTALSSASAEDKANISRLEKLLATQKDRIKGLEQVDKERADFFDRSEQLYQERIKMCKKAVKDEKLRSEAELLDAEEARDMVERWLLEKQGEFVWLPELVHGEMEANQSLLSELGEDNVFDDQEGLEDRQNDQHLEQFLDGLAS</sequence>
<protein>
    <submittedName>
        <fullName evidence="2">Uncharacterized protein</fullName>
    </submittedName>
</protein>